<geneLocation type="plasmid" evidence="1 2">
    <name>unnamed5</name>
</geneLocation>
<accession>A0ABY7L896</accession>
<evidence type="ECO:0000313" key="2">
    <source>
        <dbReference type="Proteomes" id="UP001164536"/>
    </source>
</evidence>
<dbReference type="RefSeq" id="WP_269521609.1">
    <property type="nucleotide sequence ID" value="NZ_CP114569.1"/>
</dbReference>
<proteinExistence type="predicted"/>
<dbReference type="EMBL" id="CP114569">
    <property type="protein sequence ID" value="WAZ60744.1"/>
    <property type="molecule type" value="Genomic_DNA"/>
</dbReference>
<sequence length="163" mass="17920">MSDTHQIDQIALISAISTELCRQIPGLTVDHRYNTIIEAANLIVNEFARKPVVGLKGVGLNAWLASDDVGASSLYMAAMLTGSCSAEHAYPRDVDDFGRCVRMIEAVYQEGAKVPLDPMLNCGPHWAMVTTNWLSWETMYKAEKFAELHEAMREAYAAVAVGN</sequence>
<organism evidence="1 2">
    <name type="scientific">Citrobacter freundii</name>
    <dbReference type="NCBI Taxonomy" id="546"/>
    <lineage>
        <taxon>Bacteria</taxon>
        <taxon>Pseudomonadati</taxon>
        <taxon>Pseudomonadota</taxon>
        <taxon>Gammaproteobacteria</taxon>
        <taxon>Enterobacterales</taxon>
        <taxon>Enterobacteriaceae</taxon>
        <taxon>Citrobacter</taxon>
        <taxon>Citrobacter freundii complex</taxon>
    </lineage>
</organism>
<gene>
    <name evidence="1" type="ORF">O4000_28965</name>
</gene>
<name>A0ABY7L896_CITFR</name>
<reference evidence="1" key="1">
    <citation type="submission" date="2022-12" db="EMBL/GenBank/DDBJ databases">
        <title>2953647.</title>
        <authorList>
            <person name="Hergert J."/>
            <person name="Casey R."/>
            <person name="Wagner J."/>
            <person name="Young E.L."/>
            <person name="Oakeson K.F."/>
        </authorList>
    </citation>
    <scope>NUCLEOTIDE SEQUENCE</scope>
    <source>
        <strain evidence="1">2953647</strain>
        <plasmid evidence="1">unnamed5</plasmid>
    </source>
</reference>
<protein>
    <submittedName>
        <fullName evidence="1">Uncharacterized protein</fullName>
    </submittedName>
</protein>
<dbReference type="Proteomes" id="UP001164536">
    <property type="component" value="Plasmid unnamed5"/>
</dbReference>
<keyword evidence="1" id="KW-0614">Plasmid</keyword>
<keyword evidence="2" id="KW-1185">Reference proteome</keyword>
<evidence type="ECO:0000313" key="1">
    <source>
        <dbReference type="EMBL" id="WAZ60744.1"/>
    </source>
</evidence>